<accession>B3EFV0</accession>
<dbReference type="OrthoDB" id="1090267at2"/>
<dbReference type="GO" id="GO:0006355">
    <property type="term" value="P:regulation of DNA-templated transcription"/>
    <property type="evidence" value="ECO:0007669"/>
    <property type="project" value="InterPro"/>
</dbReference>
<dbReference type="Proteomes" id="UP000008841">
    <property type="component" value="Chromosome"/>
</dbReference>
<dbReference type="HOGENOM" id="CLU_666820_0_0_10"/>
<sequence>MKRCPASHLPLREEPEWRAIHNDGGYETIFRLIGSDVIQCEHRSDNGNIVLSGIDSKKFLSILENLNLLHTPIYLLVNLENVTDIGYQYRTDFLNFAFNWGKNITMLVLYNVRDEIRNRLECFSAIAPEKIHMTFANSYKDALDIILKLPEHSSSETGELPEKNGSEQLKTKLLASITRISLLNLLDQPVQTSPAEHEFYDYFMAVEEFRKDMISKRKHDREQKKEIRQEYERRYNKQLSDLQQEIDLHKKQVQSYKNTVTALHSGIALRDEQLLRLNAVHAEKKTITELLCKQLHSIDKNDHFGNLCPDMGDTKPVTEHYDLKLTASEALFLDQLKKNHPFLTGDDVKICLLIRKNYSTKMIARLSATSTRGIESIRYRLHKKLGLQKNQSIKAYLCGF</sequence>
<evidence type="ECO:0000256" key="1">
    <source>
        <dbReference type="SAM" id="Coils"/>
    </source>
</evidence>
<keyword evidence="1" id="KW-0175">Coiled coil</keyword>
<evidence type="ECO:0000313" key="3">
    <source>
        <dbReference type="Proteomes" id="UP000008841"/>
    </source>
</evidence>
<dbReference type="SUPFAM" id="SSF46894">
    <property type="entry name" value="C-terminal effector domain of the bipartite response regulators"/>
    <property type="match status" value="1"/>
</dbReference>
<dbReference type="EMBL" id="CP001097">
    <property type="protein sequence ID" value="ACD89483.1"/>
    <property type="molecule type" value="Genomic_DNA"/>
</dbReference>
<protein>
    <recommendedName>
        <fullName evidence="4">Transcriptional regulator</fullName>
    </recommendedName>
</protein>
<dbReference type="KEGG" id="cli:Clim_0390"/>
<dbReference type="AlphaFoldDB" id="B3EFV0"/>
<feature type="coiled-coil region" evidence="1">
    <location>
        <begin position="221"/>
        <end position="259"/>
    </location>
</feature>
<organism evidence="2 3">
    <name type="scientific">Chlorobium limicola (strain DSM 245 / NBRC 103803 / 6330)</name>
    <dbReference type="NCBI Taxonomy" id="290315"/>
    <lineage>
        <taxon>Bacteria</taxon>
        <taxon>Pseudomonadati</taxon>
        <taxon>Chlorobiota</taxon>
        <taxon>Chlorobiia</taxon>
        <taxon>Chlorobiales</taxon>
        <taxon>Chlorobiaceae</taxon>
        <taxon>Chlorobium/Pelodictyon group</taxon>
        <taxon>Chlorobium</taxon>
    </lineage>
</organism>
<dbReference type="RefSeq" id="WP_012465364.1">
    <property type="nucleotide sequence ID" value="NC_010803.1"/>
</dbReference>
<reference evidence="2 3" key="1">
    <citation type="submission" date="2008-05" db="EMBL/GenBank/DDBJ databases">
        <title>Complete sequence of Chlorobium limicola DSM 245.</title>
        <authorList>
            <consortium name="US DOE Joint Genome Institute"/>
            <person name="Lucas S."/>
            <person name="Copeland A."/>
            <person name="Lapidus A."/>
            <person name="Glavina del Rio T."/>
            <person name="Dalin E."/>
            <person name="Tice H."/>
            <person name="Bruce D."/>
            <person name="Goodwin L."/>
            <person name="Pitluck S."/>
            <person name="Schmutz J."/>
            <person name="Larimer F."/>
            <person name="Land M."/>
            <person name="Hauser L."/>
            <person name="Kyrpides N."/>
            <person name="Ovchinnikova G."/>
            <person name="Zhao F."/>
            <person name="Li T."/>
            <person name="Liu Z."/>
            <person name="Overmann J."/>
            <person name="Bryant D.A."/>
            <person name="Richardson P."/>
        </authorList>
    </citation>
    <scope>NUCLEOTIDE SEQUENCE [LARGE SCALE GENOMIC DNA]</scope>
    <source>
        <strain evidence="3">DSM 245 / NBRC 103803 / 6330</strain>
    </source>
</reference>
<dbReference type="InterPro" id="IPR016032">
    <property type="entry name" value="Sig_transdc_resp-reg_C-effctor"/>
</dbReference>
<evidence type="ECO:0008006" key="4">
    <source>
        <dbReference type="Google" id="ProtNLM"/>
    </source>
</evidence>
<dbReference type="GO" id="GO:0003677">
    <property type="term" value="F:DNA binding"/>
    <property type="evidence" value="ECO:0007669"/>
    <property type="project" value="InterPro"/>
</dbReference>
<proteinExistence type="predicted"/>
<dbReference type="STRING" id="290315.Clim_0390"/>
<evidence type="ECO:0000313" key="2">
    <source>
        <dbReference type="EMBL" id="ACD89483.1"/>
    </source>
</evidence>
<name>B3EFV0_CHLL2</name>
<gene>
    <name evidence="2" type="ordered locus">Clim_0390</name>
</gene>
<dbReference type="eggNOG" id="COG2771">
    <property type="taxonomic scope" value="Bacteria"/>
</dbReference>